<accession>A0A3B0Z0B7</accession>
<sequence length="389" mass="45606">MFIEKSTGRNLVNITQIKIMLSQYSEAKKLALEIRHWLQKRFLRWIINYFDHTQIVNNTEQYTSLVHEQVPTWFLKKQAGCRFIYINPQHPELQQILEKLSEWLSSNHPRLAHKFHQMTVPHILAKWQQDHTRIKRQKIKHIETSGDNLIVRFSHKNYSIVEMKANHNELAMEMARESSLMQHCLGEFDDITLAIGGYGEYYYKRIRQKNLRLFSLRDAYNKPHATIALYLSDKQLWVDQIKGKQNAPPINRYVLVIQKFLTLFKVHYDFHTDCLGMGLICKNGESLHVSEIDDENTQQLILAKDPSLIEKIPNPSLSMYWLLSLRNPKHISALNIPNDAMKISALIQLPLLMTELTFKTGFCGKNILTKKHSIGHRLISFIKLQVTRV</sequence>
<organism evidence="1">
    <name type="scientific">hydrothermal vent metagenome</name>
    <dbReference type="NCBI Taxonomy" id="652676"/>
    <lineage>
        <taxon>unclassified sequences</taxon>
        <taxon>metagenomes</taxon>
        <taxon>ecological metagenomes</taxon>
    </lineage>
</organism>
<evidence type="ECO:0000313" key="1">
    <source>
        <dbReference type="EMBL" id="VAW82400.1"/>
    </source>
</evidence>
<dbReference type="AlphaFoldDB" id="A0A3B0Z0B7"/>
<reference evidence="1" key="1">
    <citation type="submission" date="2018-06" db="EMBL/GenBank/DDBJ databases">
        <authorList>
            <person name="Zhirakovskaya E."/>
        </authorList>
    </citation>
    <scope>NUCLEOTIDE SEQUENCE</scope>
</reference>
<proteinExistence type="predicted"/>
<protein>
    <submittedName>
        <fullName evidence="1">Uncharacterized protein</fullName>
    </submittedName>
</protein>
<dbReference type="EMBL" id="UOFL01000244">
    <property type="protein sequence ID" value="VAW82400.1"/>
    <property type="molecule type" value="Genomic_DNA"/>
</dbReference>
<name>A0A3B0Z0B7_9ZZZZ</name>
<gene>
    <name evidence="1" type="ORF">MNBD_GAMMA12-2560</name>
</gene>